<dbReference type="STRING" id="154538.A0A1M2VBQ6"/>
<feature type="region of interest" description="Disordered" evidence="1">
    <location>
        <begin position="116"/>
        <end position="152"/>
    </location>
</feature>
<dbReference type="Gene3D" id="1.10.472.10">
    <property type="entry name" value="Cyclin-like"/>
    <property type="match status" value="2"/>
</dbReference>
<dbReference type="Proteomes" id="UP000184267">
    <property type="component" value="Unassembled WGS sequence"/>
</dbReference>
<dbReference type="OMA" id="NIRTECI"/>
<dbReference type="OrthoDB" id="3250555at2759"/>
<organism evidence="2 3">
    <name type="scientific">Trametes pubescens</name>
    <name type="common">White-rot fungus</name>
    <dbReference type="NCBI Taxonomy" id="154538"/>
    <lineage>
        <taxon>Eukaryota</taxon>
        <taxon>Fungi</taxon>
        <taxon>Dikarya</taxon>
        <taxon>Basidiomycota</taxon>
        <taxon>Agaricomycotina</taxon>
        <taxon>Agaricomycetes</taxon>
        <taxon>Polyporales</taxon>
        <taxon>Polyporaceae</taxon>
        <taxon>Trametes</taxon>
    </lineage>
</organism>
<reference evidence="2 3" key="1">
    <citation type="submission" date="2016-10" db="EMBL/GenBank/DDBJ databases">
        <title>Genome sequence of the basidiomycete white-rot fungus Trametes pubescens.</title>
        <authorList>
            <person name="Makela M.R."/>
            <person name="Granchi Z."/>
            <person name="Peng M."/>
            <person name="De Vries R.P."/>
            <person name="Grigoriev I."/>
            <person name="Riley R."/>
            <person name="Hilden K."/>
        </authorList>
    </citation>
    <scope>NUCLEOTIDE SEQUENCE [LARGE SCALE GENOMIC DNA]</scope>
    <source>
        <strain evidence="2 3">FBCC735</strain>
    </source>
</reference>
<name>A0A1M2VBQ6_TRAPU</name>
<accession>A0A1M2VBQ6</accession>
<evidence type="ECO:0000313" key="2">
    <source>
        <dbReference type="EMBL" id="OJT04967.1"/>
    </source>
</evidence>
<evidence type="ECO:0000313" key="3">
    <source>
        <dbReference type="Proteomes" id="UP000184267"/>
    </source>
</evidence>
<gene>
    <name evidence="2" type="ORF">TRAPUB_4248</name>
</gene>
<dbReference type="AlphaFoldDB" id="A0A1M2VBQ6"/>
<sequence>MQLSMDGCGKNIASLLANGEKSSPSFPLRRSGRSPKAHPADQGAPNAATSPFDGYAPTVPTTPTVRAKAARNDGLANIPIIAPPPFEFIPRAPLSAEEAAEARIACLLAKELELMTADGSQTTEPPSKRPQKRSEDEEERFWMDGVDDGPDENDVETWLAEEEARECRYRVRACAKGPATPSAKPVCRARTASASVELGIGEALLEECMDWITEAMPSDETDSTCVAGDLYDILSESPEIRFHAGHLFLRYFSLVGHPTGSTGHDEDTEAFESVAWDIAVACLAISVKFHRDVLPPLDVIYAHEYLDLAPHALTFDDLEHAQRAVLAALAFRVGGATPGAFMAELWGALPALRRLGGWADVQAAAWTILCNALLDADVLRYPVSLLTAAALIEGVLEVLARRYKTAKVDGRGRALKKRDDKSLKKAARKASHGVRLDIQDVLGISNVCASHLDRVTCC</sequence>
<dbReference type="EMBL" id="MNAD01001500">
    <property type="protein sequence ID" value="OJT04967.1"/>
    <property type="molecule type" value="Genomic_DNA"/>
</dbReference>
<proteinExistence type="predicted"/>
<feature type="region of interest" description="Disordered" evidence="1">
    <location>
        <begin position="14"/>
        <end position="60"/>
    </location>
</feature>
<keyword evidence="3" id="KW-1185">Reference proteome</keyword>
<evidence type="ECO:0000256" key="1">
    <source>
        <dbReference type="SAM" id="MobiDB-lite"/>
    </source>
</evidence>
<protein>
    <submittedName>
        <fullName evidence="2">Uncharacterized protein</fullName>
    </submittedName>
</protein>
<comment type="caution">
    <text evidence="2">The sequence shown here is derived from an EMBL/GenBank/DDBJ whole genome shotgun (WGS) entry which is preliminary data.</text>
</comment>